<feature type="region of interest" description="Disordered" evidence="2">
    <location>
        <begin position="117"/>
        <end position="149"/>
    </location>
</feature>
<evidence type="ECO:0000256" key="1">
    <source>
        <dbReference type="ARBA" id="ARBA00022694"/>
    </source>
</evidence>
<dbReference type="KEGG" id="spu:100890651"/>
<evidence type="ECO:0000313" key="4">
    <source>
        <dbReference type="EnsemblMetazoa" id="XP_030828625"/>
    </source>
</evidence>
<dbReference type="InterPro" id="IPR020103">
    <property type="entry name" value="PsdUridine_synth_cat_dom_sf"/>
</dbReference>
<organism evidence="4 5">
    <name type="scientific">Strongylocentrotus purpuratus</name>
    <name type="common">Purple sea urchin</name>
    <dbReference type="NCBI Taxonomy" id="7668"/>
    <lineage>
        <taxon>Eukaryota</taxon>
        <taxon>Metazoa</taxon>
        <taxon>Echinodermata</taxon>
        <taxon>Eleutherozoa</taxon>
        <taxon>Echinozoa</taxon>
        <taxon>Echinoidea</taxon>
        <taxon>Euechinoidea</taxon>
        <taxon>Echinacea</taxon>
        <taxon>Camarodonta</taxon>
        <taxon>Echinidea</taxon>
        <taxon>Strongylocentrotidae</taxon>
        <taxon>Strongylocentrotus</taxon>
    </lineage>
</organism>
<dbReference type="OMA" id="LPFDHND"/>
<feature type="compositionally biased region" description="Basic and acidic residues" evidence="2">
    <location>
        <begin position="25"/>
        <end position="36"/>
    </location>
</feature>
<protein>
    <recommendedName>
        <fullName evidence="3">Pseudouridylate synthase PUS7L N-terminal domain-containing protein</fullName>
    </recommendedName>
</protein>
<sequence>MADSTTGKRDAAKLEDESQEIGSSDSKKRPRSEDHVSSSCTDSMRGVVTSGPDCEVASSSSQSSKPVSSAEYEAMSSCSTSSSSGMQSMGCLATVPPDTMTYKAESSVEVVHQEGMEEVAVKESSEEDQAGGAGDGQETPSSDRSQKKQVLVGLKETDVGIIEYMSDHEGVPGIIKQRYRDFLVHEIDEQGQIVRLTDTKIPEKKSILPFDHNDVLTKEDQEKLSALNVGQDKKAEYTFQVTDDKEQRTKVHQAIRHLFPKLDSNTVDDGDKKMVRVVKSSGGKRGRWPKETPKYCRFVLFKENMDLNEALNIVAKYLHIGPHHFQYAGSKDKRGVTVQEVTAHRSVN</sequence>
<dbReference type="SUPFAM" id="SSF55120">
    <property type="entry name" value="Pseudouridine synthase"/>
    <property type="match status" value="1"/>
</dbReference>
<dbReference type="InParanoid" id="A0A7M7MZU0"/>
<name>A0A7M7MZU0_STRPU</name>
<dbReference type="InterPro" id="IPR042214">
    <property type="entry name" value="TruD_catalytic"/>
</dbReference>
<reference evidence="5" key="1">
    <citation type="submission" date="2015-02" db="EMBL/GenBank/DDBJ databases">
        <title>Genome sequencing for Strongylocentrotus purpuratus.</title>
        <authorList>
            <person name="Murali S."/>
            <person name="Liu Y."/>
            <person name="Vee V."/>
            <person name="English A."/>
            <person name="Wang M."/>
            <person name="Skinner E."/>
            <person name="Han Y."/>
            <person name="Muzny D.M."/>
            <person name="Worley K.C."/>
            <person name="Gibbs R.A."/>
        </authorList>
    </citation>
    <scope>NUCLEOTIDE SEQUENCE</scope>
</reference>
<dbReference type="Gene3D" id="3.30.2350.20">
    <property type="entry name" value="TruD, catalytic domain"/>
    <property type="match status" value="1"/>
</dbReference>
<evidence type="ECO:0000259" key="3">
    <source>
        <dbReference type="Pfam" id="PF23943"/>
    </source>
</evidence>
<keyword evidence="1" id="KW-0819">tRNA processing</keyword>
<dbReference type="RefSeq" id="XP_030828625.1">
    <property type="nucleotide sequence ID" value="XM_030972765.1"/>
</dbReference>
<proteinExistence type="predicted"/>
<dbReference type="PANTHER" id="PTHR13326">
    <property type="entry name" value="TRNA PSEUDOURIDINE SYNTHASE D"/>
    <property type="match status" value="1"/>
</dbReference>
<dbReference type="GeneID" id="100890651"/>
<dbReference type="GO" id="GO:0001522">
    <property type="term" value="P:pseudouridine synthesis"/>
    <property type="evidence" value="ECO:0007669"/>
    <property type="project" value="InterPro"/>
</dbReference>
<feature type="domain" description="Pseudouridylate synthase PUS7L N-terminal" evidence="3">
    <location>
        <begin position="226"/>
        <end position="267"/>
    </location>
</feature>
<dbReference type="PANTHER" id="PTHR13326:SF31">
    <property type="entry name" value="PSEUDOURIDYLATE SYNTHASE 7 HOMOLOG"/>
    <property type="match status" value="1"/>
</dbReference>
<dbReference type="InterPro" id="IPR020119">
    <property type="entry name" value="PsdUridine_synth_TruD_CS"/>
</dbReference>
<dbReference type="Pfam" id="PF23943">
    <property type="entry name" value="PUS7L_N"/>
    <property type="match status" value="1"/>
</dbReference>
<dbReference type="GO" id="GO:0003723">
    <property type="term" value="F:RNA binding"/>
    <property type="evidence" value="ECO:0007669"/>
    <property type="project" value="InterPro"/>
</dbReference>
<dbReference type="GO" id="GO:0009982">
    <property type="term" value="F:pseudouridine synthase activity"/>
    <property type="evidence" value="ECO:0007669"/>
    <property type="project" value="InterPro"/>
</dbReference>
<dbReference type="GO" id="GO:0008033">
    <property type="term" value="P:tRNA processing"/>
    <property type="evidence" value="ECO:0007669"/>
    <property type="project" value="UniProtKB-KW"/>
</dbReference>
<dbReference type="InterPro" id="IPR056963">
    <property type="entry name" value="PUS7L_N"/>
</dbReference>
<dbReference type="EnsemblMetazoa" id="XM_030972765">
    <property type="protein sequence ID" value="XP_030828625"/>
    <property type="gene ID" value="LOC100890651"/>
</dbReference>
<dbReference type="Proteomes" id="UP000007110">
    <property type="component" value="Unassembled WGS sequence"/>
</dbReference>
<dbReference type="AlphaFoldDB" id="A0A7M7MZU0"/>
<dbReference type="OrthoDB" id="447290at2759"/>
<reference evidence="4" key="2">
    <citation type="submission" date="2021-01" db="UniProtKB">
        <authorList>
            <consortium name="EnsemblMetazoa"/>
        </authorList>
    </citation>
    <scope>IDENTIFICATION</scope>
</reference>
<feature type="compositionally biased region" description="Basic and acidic residues" evidence="2">
    <location>
        <begin position="1"/>
        <end position="16"/>
    </location>
</feature>
<evidence type="ECO:0000256" key="2">
    <source>
        <dbReference type="SAM" id="MobiDB-lite"/>
    </source>
</evidence>
<accession>A0A7M7MZU0</accession>
<feature type="region of interest" description="Disordered" evidence="2">
    <location>
        <begin position="1"/>
        <end position="90"/>
    </location>
</feature>
<keyword evidence="5" id="KW-1185">Reference proteome</keyword>
<dbReference type="InterPro" id="IPR001656">
    <property type="entry name" value="PsdUridine_synth_TruD"/>
</dbReference>
<dbReference type="PROSITE" id="PS01268">
    <property type="entry name" value="UPF0024"/>
    <property type="match status" value="1"/>
</dbReference>
<evidence type="ECO:0000313" key="5">
    <source>
        <dbReference type="Proteomes" id="UP000007110"/>
    </source>
</evidence>
<dbReference type="Pfam" id="PF01142">
    <property type="entry name" value="TruD"/>
    <property type="match status" value="1"/>
</dbReference>
<feature type="compositionally biased region" description="Low complexity" evidence="2">
    <location>
        <begin position="58"/>
        <end position="89"/>
    </location>
</feature>